<reference evidence="3" key="1">
    <citation type="journal article" date="2021" name="Nat. Commun.">
        <title>Genetic determinants of endophytism in the Arabidopsis root mycobiome.</title>
        <authorList>
            <person name="Mesny F."/>
            <person name="Miyauchi S."/>
            <person name="Thiergart T."/>
            <person name="Pickel B."/>
            <person name="Atanasova L."/>
            <person name="Karlsson M."/>
            <person name="Huettel B."/>
            <person name="Barry K.W."/>
            <person name="Haridas S."/>
            <person name="Chen C."/>
            <person name="Bauer D."/>
            <person name="Andreopoulos W."/>
            <person name="Pangilinan J."/>
            <person name="LaButti K."/>
            <person name="Riley R."/>
            <person name="Lipzen A."/>
            <person name="Clum A."/>
            <person name="Drula E."/>
            <person name="Henrissat B."/>
            <person name="Kohler A."/>
            <person name="Grigoriev I.V."/>
            <person name="Martin F.M."/>
            <person name="Hacquard S."/>
        </authorList>
    </citation>
    <scope>NUCLEOTIDE SEQUENCE</scope>
    <source>
        <strain evidence="3">MPI-SDFR-AT-0073</strain>
    </source>
</reference>
<feature type="domain" description="Xaa-Pro dipeptidyl-peptidase-like" evidence="2">
    <location>
        <begin position="23"/>
        <end position="162"/>
    </location>
</feature>
<dbReference type="Pfam" id="PF02129">
    <property type="entry name" value="Peptidase_S15"/>
    <property type="match status" value="1"/>
</dbReference>
<dbReference type="Gene3D" id="1.10.10.800">
    <property type="match status" value="1"/>
</dbReference>
<dbReference type="SUPFAM" id="SSF53474">
    <property type="entry name" value="alpha/beta-Hydrolases"/>
    <property type="match status" value="1"/>
</dbReference>
<evidence type="ECO:0000256" key="1">
    <source>
        <dbReference type="ARBA" id="ARBA00029464"/>
    </source>
</evidence>
<accession>A0A9P9A497</accession>
<dbReference type="PANTHER" id="PTHR47751">
    <property type="entry name" value="SUPERFAMILY HYDROLASE, PUTATIVE (AFU_ORTHOLOGUE AFUA_2G16580)-RELATED"/>
    <property type="match status" value="1"/>
</dbReference>
<dbReference type="EMBL" id="JAGPXC010000001">
    <property type="protein sequence ID" value="KAH6660918.1"/>
    <property type="molecule type" value="Genomic_DNA"/>
</dbReference>
<gene>
    <name evidence="3" type="ORF">BKA67DRAFT_549574</name>
</gene>
<dbReference type="Gene3D" id="3.40.50.1820">
    <property type="entry name" value="alpha/beta hydrolase"/>
    <property type="match status" value="1"/>
</dbReference>
<dbReference type="InterPro" id="IPR000383">
    <property type="entry name" value="Xaa-Pro-like_dom"/>
</dbReference>
<dbReference type="Proteomes" id="UP000758603">
    <property type="component" value="Unassembled WGS sequence"/>
</dbReference>
<dbReference type="OrthoDB" id="2498029at2759"/>
<evidence type="ECO:0000259" key="2">
    <source>
        <dbReference type="Pfam" id="PF02129"/>
    </source>
</evidence>
<dbReference type="InterPro" id="IPR029058">
    <property type="entry name" value="AB_hydrolase_fold"/>
</dbReference>
<dbReference type="AlphaFoldDB" id="A0A9P9A497"/>
<keyword evidence="3" id="KW-0378">Hydrolase</keyword>
<dbReference type="GeneID" id="70130485"/>
<comment type="caution">
    <text evidence="3">The sequence shown here is derived from an EMBL/GenBank/DDBJ whole genome shotgun (WGS) entry which is preliminary data.</text>
</comment>
<comment type="similarity">
    <text evidence="1">Belongs to the polyketide transferase af380 family.</text>
</comment>
<evidence type="ECO:0000313" key="4">
    <source>
        <dbReference type="Proteomes" id="UP000758603"/>
    </source>
</evidence>
<name>A0A9P9A497_9PEZI</name>
<dbReference type="InterPro" id="IPR051411">
    <property type="entry name" value="Polyketide_trans_af380"/>
</dbReference>
<dbReference type="PANTHER" id="PTHR47751:SF2">
    <property type="entry name" value="DLTD N-TERMINAL DOMAIN PROTEIN (AFU_ORTHOLOGUE AFUA_8G00380)-RELATED"/>
    <property type="match status" value="1"/>
</dbReference>
<proteinExistence type="inferred from homology"/>
<organism evidence="3 4">
    <name type="scientific">Truncatella angustata</name>
    <dbReference type="NCBI Taxonomy" id="152316"/>
    <lineage>
        <taxon>Eukaryota</taxon>
        <taxon>Fungi</taxon>
        <taxon>Dikarya</taxon>
        <taxon>Ascomycota</taxon>
        <taxon>Pezizomycotina</taxon>
        <taxon>Sordariomycetes</taxon>
        <taxon>Xylariomycetidae</taxon>
        <taxon>Amphisphaeriales</taxon>
        <taxon>Sporocadaceae</taxon>
        <taxon>Truncatella</taxon>
    </lineage>
</organism>
<dbReference type="GO" id="GO:0016787">
    <property type="term" value="F:hydrolase activity"/>
    <property type="evidence" value="ECO:0007669"/>
    <property type="project" value="UniProtKB-KW"/>
</dbReference>
<protein>
    <submittedName>
        <fullName evidence="3">Alpha/Beta hydrolase protein</fullName>
    </submittedName>
</protein>
<sequence>MPCRATRTIFMARFEKVSFRTLDGLTLRGNIYSPTQRVPGPAVILLPGFSFVKEVLVPKAAEYFQSAGILALCYDPRTLGESEGTPSRDIDPAKHVADFHDALTFLQGHPEVDPAKIAYWGFSFNGVVALNAAALDRRAKCVIAISPLTDLSYPERDLQILYEDAMQDRAAQIAGENPRYVPVVQKDGACPFGWGAGTTTYEYRVAERLAAMLPGYKNEMTVQTHYRISTWRPYDLMPLVSPTPVMIVTAGDDYISPPKKQRVLFDSLQGPKEYLLVKNKGHMDLLNGEDFESIMAKQVRFLLQSTVKSTESKAAL</sequence>
<dbReference type="RefSeq" id="XP_045965049.1">
    <property type="nucleotide sequence ID" value="XM_046101593.1"/>
</dbReference>
<keyword evidence="4" id="KW-1185">Reference proteome</keyword>
<evidence type="ECO:0000313" key="3">
    <source>
        <dbReference type="EMBL" id="KAH6660918.1"/>
    </source>
</evidence>